<dbReference type="EMBL" id="JACQAY010000071">
    <property type="protein sequence ID" value="MBI3539132.1"/>
    <property type="molecule type" value="Genomic_DNA"/>
</dbReference>
<comment type="caution">
    <text evidence="1">The sequence shown here is derived from an EMBL/GenBank/DDBJ whole genome shotgun (WGS) entry which is preliminary data.</text>
</comment>
<protein>
    <submittedName>
        <fullName evidence="1">Uncharacterized protein</fullName>
    </submittedName>
</protein>
<gene>
    <name evidence="1" type="ORF">HY076_02535</name>
</gene>
<dbReference type="Proteomes" id="UP000807850">
    <property type="component" value="Unassembled WGS sequence"/>
</dbReference>
<sequence>MTFSVRPLAAVVAAPFAQQAWDEAVAAVAPLACMWALHAAAIPAVHVAAMLAVQAPFAAVAAMPAVQAPFAAVVAAALSLSHAHAADAAISMTAERAHTIREEDTEHLQ</sequence>
<name>A0A9D6L922_UNCEI</name>
<organism evidence="1 2">
    <name type="scientific">Eiseniibacteriota bacterium</name>
    <dbReference type="NCBI Taxonomy" id="2212470"/>
    <lineage>
        <taxon>Bacteria</taxon>
        <taxon>Candidatus Eiseniibacteriota</taxon>
    </lineage>
</organism>
<proteinExistence type="predicted"/>
<reference evidence="1" key="1">
    <citation type="submission" date="2020-07" db="EMBL/GenBank/DDBJ databases">
        <title>Huge and variable diversity of episymbiotic CPR bacteria and DPANN archaea in groundwater ecosystems.</title>
        <authorList>
            <person name="He C.Y."/>
            <person name="Keren R."/>
            <person name="Whittaker M."/>
            <person name="Farag I.F."/>
            <person name="Doudna J."/>
            <person name="Cate J.H.D."/>
            <person name="Banfield J.F."/>
        </authorList>
    </citation>
    <scope>NUCLEOTIDE SEQUENCE</scope>
    <source>
        <strain evidence="1">NC_groundwater_928_Pr1_S-0.2um_72_17</strain>
    </source>
</reference>
<dbReference type="AlphaFoldDB" id="A0A9D6L922"/>
<evidence type="ECO:0000313" key="2">
    <source>
        <dbReference type="Proteomes" id="UP000807850"/>
    </source>
</evidence>
<accession>A0A9D6L922</accession>
<evidence type="ECO:0000313" key="1">
    <source>
        <dbReference type="EMBL" id="MBI3539132.1"/>
    </source>
</evidence>